<dbReference type="SUPFAM" id="SSF50978">
    <property type="entry name" value="WD40 repeat-like"/>
    <property type="match status" value="2"/>
</dbReference>
<dbReference type="Pfam" id="PF20703">
    <property type="entry name" value="nSTAND1"/>
    <property type="match status" value="1"/>
</dbReference>
<feature type="repeat" description="WD" evidence="3">
    <location>
        <begin position="685"/>
        <end position="726"/>
    </location>
</feature>
<dbReference type="PRINTS" id="PR00320">
    <property type="entry name" value="GPROTEINBRPT"/>
</dbReference>
<feature type="repeat" description="WD" evidence="3">
    <location>
        <begin position="727"/>
        <end position="768"/>
    </location>
</feature>
<dbReference type="OrthoDB" id="134501at2"/>
<evidence type="ECO:0000256" key="5">
    <source>
        <dbReference type="SAM" id="Phobius"/>
    </source>
</evidence>
<dbReference type="PROSITE" id="PS50082">
    <property type="entry name" value="WD_REPEATS_2"/>
    <property type="match status" value="11"/>
</dbReference>
<keyword evidence="1 3" id="KW-0853">WD repeat</keyword>
<feature type="repeat" description="WD" evidence="3">
    <location>
        <begin position="1103"/>
        <end position="1144"/>
    </location>
</feature>
<dbReference type="Gene3D" id="3.30.460.10">
    <property type="entry name" value="Beta Polymerase, domain 2"/>
    <property type="match status" value="1"/>
</dbReference>
<evidence type="ECO:0000313" key="8">
    <source>
        <dbReference type="Proteomes" id="UP000195880"/>
    </source>
</evidence>
<dbReference type="PROSITE" id="PS50294">
    <property type="entry name" value="WD_REPEATS_REGION"/>
    <property type="match status" value="10"/>
</dbReference>
<organism evidence="7 8">
    <name type="scientific">Streptomyces alboflavus</name>
    <dbReference type="NCBI Taxonomy" id="67267"/>
    <lineage>
        <taxon>Bacteria</taxon>
        <taxon>Bacillati</taxon>
        <taxon>Actinomycetota</taxon>
        <taxon>Actinomycetes</taxon>
        <taxon>Kitasatosporales</taxon>
        <taxon>Streptomycetaceae</taxon>
        <taxon>Streptomyces</taxon>
    </lineage>
</organism>
<evidence type="ECO:0000256" key="1">
    <source>
        <dbReference type="ARBA" id="ARBA00022574"/>
    </source>
</evidence>
<sequence length="1458" mass="157203">MGRREKPIDPGAGPVQAFAFALRKLRREAGSPPYRAMAEDAGYSIAALSRAAAGEALPSLALTLAYVRACGGEPAEWEQRWQAVRDEEAAQVREADAEAADPPYRGLTRFEPGDHTRFFGRTRLVDRLTALAGSRRCLVVLGASGSGKSSLLRAGLVPRLRNTTDPELRPAAIRILTPGPQPVRDHRGLFTPAAGPGDTWLVVDQFEEVFTLCHDVGQRREFIDLVLSAREAGSGLRAVVGVRADFYARCLDHEGLAEVLGEASLPVGPMSPDELRDVIVKPAAAEGLIVERALTARLIEETGQEPGGLPLLSHTLLETWRRRQGRTLTLAGYEAAGGIHGAIAQTAEDLHTRLTPPQAEAARHILLRLITPGEGAPDTRRPVDRAELATAPCAGPAPDPAPDTVLQRLARARLVTLDGDTVDLAHEALITAWPRLRSWIDDNRERLRRHRRLTAASHNWHDRGRDSGALLRGTELGEAEDAFRTAGQQEELTLPERDFLHQSVRAARRRTRRTRQVMAALCVLVVFALTATGIAVQRTTAADTQRRLAMSRELAARADQLSQGEPEAAMALALRGYRQAPTTEARSSLLSAYARFNVGRLTGHTETVLSAAFSRDGRTLATASWDHSVKLWNVRSHRLLATLTGHTGAVTAVAFSPDGRTLATSGNDRSVKLWDTRSHRLLATLTGHTNMVEGVAFSPDSQTLASAGSDRTVRLWDTRTHRERAVLSGHPDAVYRLAFSPDGRTLASADVGRTTRLWDVSSRRTLAVLTGRTGAVNAVAFSPDGRTLATAGTDDSVKLWNVRSRRQLATLTGHTDTVQGVAFSPDGRTLASASADRTVRLWHPRTGKARATLTMKRRVHSVVFSPDGRTLATAGQEPAVRLWDVAPRRQTATLSGRSGSGTARPSFADRRAFLTFDHDTLATYWSTGEPRSRPVPLRSPKPVTESVASGDGKVLATGDRARTVRVWDRATGRTILTLPKTTWNLRQLAITPDGSTLAAGGTDGTVRVWDVATRRTTAFLRTARSVTALAIRPDGRAVAFVGDSGTTRLWTIRSGQAAPPLPAPIDPSMALAFSPDGRTLAVGGNDGAVKVWDIAERRTTATLTGHTGAVLGVEFSPDGSTLATTSTDGSVRLWNPRSARVRATLTGRAVERITTVRFSPDGRALAAVGTPAPPAPGASTPTTSPSASVASAPPTAGGGSSRTNRCGTCARTRRSPGSWCRIMSTPPTHRVQERKTMPEQEFHDQEPHAPAPDGAVPMTADEIAAAYVGAVPRLNNQVTLVDYDPRWPLVFAAEAALLGGALAGVPHTIEHVGSTSVPGLPAKPVIDMLLTVPDPGAETTYVPALEQVGYALAIREPDWFEHRVLRRYDLAPGAASANLHVFPEGCEETARMLRFRDWLRAHDDDRDLYARTKRTLAARTWEYLQNYADAKTDVVEEILARAREGAGAKGAEERGTGR</sequence>
<reference evidence="7 8" key="1">
    <citation type="submission" date="2017-05" db="EMBL/GenBank/DDBJ databases">
        <title>Streptomyces alboflavus Genome sequencing and assembly.</title>
        <authorList>
            <person name="Wang Y."/>
            <person name="Du B."/>
            <person name="Ding Y."/>
            <person name="Liu H."/>
            <person name="Hou Q."/>
            <person name="Liu K."/>
            <person name="Wang C."/>
            <person name="Yao L."/>
        </authorList>
    </citation>
    <scope>NUCLEOTIDE SEQUENCE [LARGE SCALE GENOMIC DNA]</scope>
    <source>
        <strain evidence="7 8">MDJK44</strain>
    </source>
</reference>
<evidence type="ECO:0000256" key="4">
    <source>
        <dbReference type="SAM" id="MobiDB-lite"/>
    </source>
</evidence>
<feature type="compositionally biased region" description="Basic and acidic residues" evidence="4">
    <location>
        <begin position="1230"/>
        <end position="1247"/>
    </location>
</feature>
<keyword evidence="2" id="KW-0677">Repeat</keyword>
<evidence type="ECO:0000259" key="6">
    <source>
        <dbReference type="SMART" id="SM00530"/>
    </source>
</evidence>
<feature type="compositionally biased region" description="Low complexity" evidence="4">
    <location>
        <begin position="1177"/>
        <end position="1195"/>
    </location>
</feature>
<keyword evidence="5" id="KW-0472">Membrane</keyword>
<feature type="region of interest" description="Disordered" evidence="4">
    <location>
        <begin position="1164"/>
        <end position="1248"/>
    </location>
</feature>
<evidence type="ECO:0000313" key="7">
    <source>
        <dbReference type="EMBL" id="ARX81129.1"/>
    </source>
</evidence>
<dbReference type="eggNOG" id="COG1672">
    <property type="taxonomic scope" value="Bacteria"/>
</dbReference>
<dbReference type="CDD" id="cd00200">
    <property type="entry name" value="WD40"/>
    <property type="match status" value="2"/>
</dbReference>
<dbReference type="PANTHER" id="PTHR19848:SF8">
    <property type="entry name" value="F-BOX AND WD REPEAT DOMAIN CONTAINING 7"/>
    <property type="match status" value="1"/>
</dbReference>
<dbReference type="Pfam" id="PF04229">
    <property type="entry name" value="GrpB"/>
    <property type="match status" value="1"/>
</dbReference>
<dbReference type="InterPro" id="IPR036322">
    <property type="entry name" value="WD40_repeat_dom_sf"/>
</dbReference>
<feature type="repeat" description="WD" evidence="3">
    <location>
        <begin position="1070"/>
        <end position="1102"/>
    </location>
</feature>
<dbReference type="KEGG" id="salf:SMD44_00527"/>
<gene>
    <name evidence="7" type="ORF">SMD44_00527</name>
</gene>
<proteinExistence type="predicted"/>
<dbReference type="InterPro" id="IPR015943">
    <property type="entry name" value="WD40/YVTN_repeat-like_dom_sf"/>
</dbReference>
<feature type="repeat" description="WD" evidence="3">
    <location>
        <begin position="811"/>
        <end position="852"/>
    </location>
</feature>
<evidence type="ECO:0000256" key="2">
    <source>
        <dbReference type="ARBA" id="ARBA00022737"/>
    </source>
</evidence>
<name>A0A1Z1W409_9ACTN</name>
<dbReference type="InterPro" id="IPR001387">
    <property type="entry name" value="Cro/C1-type_HTH"/>
</dbReference>
<dbReference type="InterPro" id="IPR027417">
    <property type="entry name" value="P-loop_NTPase"/>
</dbReference>
<feature type="region of interest" description="Disordered" evidence="4">
    <location>
        <begin position="927"/>
        <end position="950"/>
    </location>
</feature>
<dbReference type="SMART" id="SM00530">
    <property type="entry name" value="HTH_XRE"/>
    <property type="match status" value="1"/>
</dbReference>
<feature type="repeat" description="WD" evidence="3">
    <location>
        <begin position="643"/>
        <end position="684"/>
    </location>
</feature>
<dbReference type="InterPro" id="IPR043519">
    <property type="entry name" value="NT_sf"/>
</dbReference>
<keyword evidence="5" id="KW-1133">Transmembrane helix</keyword>
<dbReference type="STRING" id="67267.GCA_000716675_02560"/>
<keyword evidence="5" id="KW-0812">Transmembrane</keyword>
<feature type="repeat" description="WD" evidence="3">
    <location>
        <begin position="951"/>
        <end position="977"/>
    </location>
</feature>
<feature type="repeat" description="WD" evidence="3">
    <location>
        <begin position="769"/>
        <end position="810"/>
    </location>
</feature>
<dbReference type="SMART" id="SM00320">
    <property type="entry name" value="WD40"/>
    <property type="match status" value="12"/>
</dbReference>
<dbReference type="InterPro" id="IPR001680">
    <property type="entry name" value="WD40_rpt"/>
</dbReference>
<dbReference type="Proteomes" id="UP000195880">
    <property type="component" value="Chromosome"/>
</dbReference>
<dbReference type="InterPro" id="IPR020472">
    <property type="entry name" value="WD40_PAC1"/>
</dbReference>
<dbReference type="Gene3D" id="2.130.10.10">
    <property type="entry name" value="YVTN repeat-like/Quinoprotein amine dehydrogenase"/>
    <property type="match status" value="5"/>
</dbReference>
<dbReference type="PANTHER" id="PTHR19848">
    <property type="entry name" value="WD40 REPEAT PROTEIN"/>
    <property type="match status" value="1"/>
</dbReference>
<dbReference type="RefSeq" id="WP_087882689.1">
    <property type="nucleotide sequence ID" value="NZ_CP021748.1"/>
</dbReference>
<dbReference type="EMBL" id="CP021748">
    <property type="protein sequence ID" value="ARX81129.1"/>
    <property type="molecule type" value="Genomic_DNA"/>
</dbReference>
<dbReference type="SUPFAM" id="SSF52540">
    <property type="entry name" value="P-loop containing nucleoside triphosphate hydrolases"/>
    <property type="match status" value="1"/>
</dbReference>
<dbReference type="InterPro" id="IPR007344">
    <property type="entry name" value="GrpB/CoaE"/>
</dbReference>
<dbReference type="eggNOG" id="COG2319">
    <property type="taxonomic scope" value="Bacteria"/>
</dbReference>
<dbReference type="Pfam" id="PF00400">
    <property type="entry name" value="WD40"/>
    <property type="match status" value="10"/>
</dbReference>
<feature type="repeat" description="WD" evidence="3">
    <location>
        <begin position="601"/>
        <end position="642"/>
    </location>
</feature>
<dbReference type="PROSITE" id="PS00678">
    <property type="entry name" value="WD_REPEATS_1"/>
    <property type="match status" value="5"/>
</dbReference>
<keyword evidence="8" id="KW-1185">Reference proteome</keyword>
<feature type="repeat" description="WD" evidence="3">
    <location>
        <begin position="852"/>
        <end position="893"/>
    </location>
</feature>
<feature type="transmembrane region" description="Helical" evidence="5">
    <location>
        <begin position="517"/>
        <end position="536"/>
    </location>
</feature>
<evidence type="ECO:0000256" key="3">
    <source>
        <dbReference type="PROSITE-ProRule" id="PRU00221"/>
    </source>
</evidence>
<dbReference type="InterPro" id="IPR019775">
    <property type="entry name" value="WD40_repeat_CS"/>
</dbReference>
<dbReference type="SUPFAM" id="SSF81301">
    <property type="entry name" value="Nucleotidyltransferase"/>
    <property type="match status" value="1"/>
</dbReference>
<feature type="domain" description="HTH cro/C1-type" evidence="6">
    <location>
        <begin position="21"/>
        <end position="77"/>
    </location>
</feature>
<feature type="repeat" description="WD" evidence="3">
    <location>
        <begin position="988"/>
        <end position="1019"/>
    </location>
</feature>
<accession>A0A1Z1W409</accession>
<dbReference type="InterPro" id="IPR049052">
    <property type="entry name" value="nSTAND1"/>
</dbReference>
<protein>
    <recommendedName>
        <fullName evidence="6">HTH cro/C1-type domain-containing protein</fullName>
    </recommendedName>
</protein>